<evidence type="ECO:0000313" key="3">
    <source>
        <dbReference type="RefSeq" id="XP_008588930.1"/>
    </source>
</evidence>
<protein>
    <submittedName>
        <fullName evidence="3">Disks large homolog 5-like</fullName>
    </submittedName>
</protein>
<keyword evidence="1" id="KW-0175">Coiled coil</keyword>
<name>A0ABM0S7T9_GALVR</name>
<dbReference type="RefSeq" id="XP_008588930.1">
    <property type="nucleotide sequence ID" value="XM_008590708.1"/>
</dbReference>
<keyword evidence="2" id="KW-1185">Reference proteome</keyword>
<dbReference type="Proteomes" id="UP000694923">
    <property type="component" value="Unplaced"/>
</dbReference>
<dbReference type="GeneID" id="103606119"/>
<dbReference type="InterPro" id="IPR053004">
    <property type="entry name" value="MAGUK_Signaling_Regulators"/>
</dbReference>
<evidence type="ECO:0000313" key="2">
    <source>
        <dbReference type="Proteomes" id="UP000694923"/>
    </source>
</evidence>
<feature type="coiled-coil region" evidence="1">
    <location>
        <begin position="34"/>
        <end position="117"/>
    </location>
</feature>
<dbReference type="PANTHER" id="PTHR46360:SF1">
    <property type="entry name" value="DISKS LARGE HOMOLOG 5"/>
    <property type="match status" value="1"/>
</dbReference>
<evidence type="ECO:0000256" key="1">
    <source>
        <dbReference type="SAM" id="Coils"/>
    </source>
</evidence>
<sequence>MCQCAPVFLRRSSAALLDLQWPMLIRFEAIHHELNKATAQNKDLQWEMELLQSELTELRTMQVKTEKESEKYKEERDAVYSEYKLIMSERDQVISELDKLQTEVELAESKLKSSTCEKKAASEGVEALRQDTIGDTGYFTKALTGMSYMTRLLL</sequence>
<proteinExistence type="predicted"/>
<gene>
    <name evidence="3" type="primary">LOC103606119</name>
</gene>
<accession>A0ABM0S7T9</accession>
<organism evidence="2 3">
    <name type="scientific">Galeopterus variegatus</name>
    <name type="common">Malayan flying lemur</name>
    <name type="synonym">Cynocephalus variegatus</name>
    <dbReference type="NCBI Taxonomy" id="482537"/>
    <lineage>
        <taxon>Eukaryota</taxon>
        <taxon>Metazoa</taxon>
        <taxon>Chordata</taxon>
        <taxon>Craniata</taxon>
        <taxon>Vertebrata</taxon>
        <taxon>Euteleostomi</taxon>
        <taxon>Mammalia</taxon>
        <taxon>Eutheria</taxon>
        <taxon>Euarchontoglires</taxon>
        <taxon>Dermoptera</taxon>
        <taxon>Cynocephalidae</taxon>
        <taxon>Galeopterus</taxon>
    </lineage>
</organism>
<dbReference type="PANTHER" id="PTHR46360">
    <property type="entry name" value="DISKS LARGE HOMOLOG 5"/>
    <property type="match status" value="1"/>
</dbReference>
<reference evidence="3" key="1">
    <citation type="submission" date="2025-08" db="UniProtKB">
        <authorList>
            <consortium name="RefSeq"/>
        </authorList>
    </citation>
    <scope>IDENTIFICATION</scope>
</reference>